<evidence type="ECO:0000256" key="1">
    <source>
        <dbReference type="SAM" id="SignalP"/>
    </source>
</evidence>
<sequence length="192" mass="20049">MKKLIITTCLFGGLLIFASFTHFSTENTSEYATKTTPTEKVTKEKKPTIVGVAASNENFTTLVAAVKAANLVETLKGDGPFTVFAPVNDAFAKLPDGTVDGLLKPESKKTLTAILTYHVVSGKFVAADVIKAIKDGNGSFSITTVQGNKLVASLDGDSVVLTDAKGGTSKVVLTDVEASNGVIHAIDTVVMP</sequence>
<dbReference type="RefSeq" id="WP_299896665.1">
    <property type="nucleotide sequence ID" value="NZ_BAAAGE010000002.1"/>
</dbReference>
<dbReference type="PANTHER" id="PTHR10900:SF77">
    <property type="entry name" value="FI19380P1"/>
    <property type="match status" value="1"/>
</dbReference>
<proteinExistence type="predicted"/>
<dbReference type="SUPFAM" id="SSF82153">
    <property type="entry name" value="FAS1 domain"/>
    <property type="match status" value="1"/>
</dbReference>
<evidence type="ECO:0000313" key="4">
    <source>
        <dbReference type="Proteomes" id="UP001501758"/>
    </source>
</evidence>
<name>A0ABN1IU21_9FLAO</name>
<keyword evidence="1" id="KW-0732">Signal</keyword>
<dbReference type="InterPro" id="IPR050904">
    <property type="entry name" value="Adhesion/Biosynth-related"/>
</dbReference>
<dbReference type="Proteomes" id="UP001501758">
    <property type="component" value="Unassembled WGS sequence"/>
</dbReference>
<keyword evidence="4" id="KW-1185">Reference proteome</keyword>
<accession>A0ABN1IU21</accession>
<evidence type="ECO:0000259" key="2">
    <source>
        <dbReference type="PROSITE" id="PS50213"/>
    </source>
</evidence>
<dbReference type="Pfam" id="PF02469">
    <property type="entry name" value="Fasciclin"/>
    <property type="match status" value="1"/>
</dbReference>
<dbReference type="EMBL" id="BAAAGE010000002">
    <property type="protein sequence ID" value="GAA0721365.1"/>
    <property type="molecule type" value="Genomic_DNA"/>
</dbReference>
<reference evidence="3 4" key="1">
    <citation type="journal article" date="2019" name="Int. J. Syst. Evol. Microbiol.">
        <title>The Global Catalogue of Microorganisms (GCM) 10K type strain sequencing project: providing services to taxonomists for standard genome sequencing and annotation.</title>
        <authorList>
            <consortium name="The Broad Institute Genomics Platform"/>
            <consortium name="The Broad Institute Genome Sequencing Center for Infectious Disease"/>
            <person name="Wu L."/>
            <person name="Ma J."/>
        </authorList>
    </citation>
    <scope>NUCLEOTIDE SEQUENCE [LARGE SCALE GENOMIC DNA]</scope>
    <source>
        <strain evidence="3 4">JCM 15974</strain>
    </source>
</reference>
<gene>
    <name evidence="3" type="ORF">GCM10009430_22560</name>
</gene>
<dbReference type="PANTHER" id="PTHR10900">
    <property type="entry name" value="PERIOSTIN-RELATED"/>
    <property type="match status" value="1"/>
</dbReference>
<dbReference type="InterPro" id="IPR036378">
    <property type="entry name" value="FAS1_dom_sf"/>
</dbReference>
<protein>
    <submittedName>
        <fullName evidence="3">Fasciclin domain-containing protein</fullName>
    </submittedName>
</protein>
<dbReference type="Gene3D" id="2.30.180.10">
    <property type="entry name" value="FAS1 domain"/>
    <property type="match status" value="1"/>
</dbReference>
<organism evidence="3 4">
    <name type="scientific">Aquimarina litoralis</name>
    <dbReference type="NCBI Taxonomy" id="584605"/>
    <lineage>
        <taxon>Bacteria</taxon>
        <taxon>Pseudomonadati</taxon>
        <taxon>Bacteroidota</taxon>
        <taxon>Flavobacteriia</taxon>
        <taxon>Flavobacteriales</taxon>
        <taxon>Flavobacteriaceae</taxon>
        <taxon>Aquimarina</taxon>
    </lineage>
</organism>
<dbReference type="InterPro" id="IPR000782">
    <property type="entry name" value="FAS1_domain"/>
</dbReference>
<evidence type="ECO:0000313" key="3">
    <source>
        <dbReference type="EMBL" id="GAA0721365.1"/>
    </source>
</evidence>
<comment type="caution">
    <text evidence="3">The sequence shown here is derived from an EMBL/GenBank/DDBJ whole genome shotgun (WGS) entry which is preliminary data.</text>
</comment>
<feature type="domain" description="FAS1" evidence="2">
    <location>
        <begin position="46"/>
        <end position="190"/>
    </location>
</feature>
<feature type="chain" id="PRO_5047280342" evidence="1">
    <location>
        <begin position="25"/>
        <end position="192"/>
    </location>
</feature>
<feature type="signal peptide" evidence="1">
    <location>
        <begin position="1"/>
        <end position="24"/>
    </location>
</feature>
<dbReference type="PROSITE" id="PS50213">
    <property type="entry name" value="FAS1"/>
    <property type="match status" value="1"/>
</dbReference>
<dbReference type="SMART" id="SM00554">
    <property type="entry name" value="FAS1"/>
    <property type="match status" value="1"/>
</dbReference>